<keyword evidence="7 8" id="KW-0175">Coiled coil</keyword>
<dbReference type="RefSeq" id="XP_069204118.1">
    <property type="nucleotide sequence ID" value="XM_069340649.1"/>
</dbReference>
<feature type="compositionally biased region" description="Basic residues" evidence="9">
    <location>
        <begin position="130"/>
        <end position="140"/>
    </location>
</feature>
<evidence type="ECO:0000256" key="9">
    <source>
        <dbReference type="SAM" id="MobiDB-lite"/>
    </source>
</evidence>
<feature type="compositionally biased region" description="Polar residues" evidence="9">
    <location>
        <begin position="61"/>
        <end position="78"/>
    </location>
</feature>
<comment type="subcellular location">
    <subcellularLocation>
        <location evidence="2 8">Cytoplasm</location>
    </subcellularLocation>
</comment>
<evidence type="ECO:0000256" key="6">
    <source>
        <dbReference type="ARBA" id="ARBA00023016"/>
    </source>
</evidence>
<dbReference type="GeneID" id="95975160"/>
<feature type="region of interest" description="Disordered" evidence="9">
    <location>
        <begin position="273"/>
        <end position="387"/>
    </location>
</feature>
<evidence type="ECO:0000256" key="2">
    <source>
        <dbReference type="ARBA" id="ARBA00004496"/>
    </source>
</evidence>
<dbReference type="Pfam" id="PF13945">
    <property type="entry name" value="NST1"/>
    <property type="match status" value="1"/>
</dbReference>
<feature type="compositionally biased region" description="Low complexity" evidence="9">
    <location>
        <begin position="764"/>
        <end position="779"/>
    </location>
</feature>
<dbReference type="EMBL" id="JBFMKM010000003">
    <property type="protein sequence ID" value="KAL1311269.1"/>
    <property type="molecule type" value="Genomic_DNA"/>
</dbReference>
<reference evidence="10 11" key="1">
    <citation type="submission" date="2024-07" db="EMBL/GenBank/DDBJ databases">
        <title>Draft sequence of the Neodothiora populina.</title>
        <authorList>
            <person name="Drown D.D."/>
            <person name="Schuette U.S."/>
            <person name="Buechlein A.B."/>
            <person name="Rusch D.R."/>
            <person name="Winton L.W."/>
            <person name="Adams G.A."/>
        </authorList>
    </citation>
    <scope>NUCLEOTIDE SEQUENCE [LARGE SCALE GENOMIC DNA]</scope>
    <source>
        <strain evidence="10 11">CPC 39397</strain>
    </source>
</reference>
<feature type="compositionally biased region" description="Pro residues" evidence="9">
    <location>
        <begin position="810"/>
        <end position="823"/>
    </location>
</feature>
<dbReference type="InterPro" id="IPR051195">
    <property type="entry name" value="Fungal_stress_NST1"/>
</dbReference>
<keyword evidence="11" id="KW-1185">Reference proteome</keyword>
<comment type="similarity">
    <text evidence="3 8">Belongs to the NST1 family.</text>
</comment>
<feature type="compositionally biased region" description="Polar residues" evidence="9">
    <location>
        <begin position="928"/>
        <end position="939"/>
    </location>
</feature>
<feature type="region of interest" description="Disordered" evidence="9">
    <location>
        <begin position="423"/>
        <end position="492"/>
    </location>
</feature>
<evidence type="ECO:0000313" key="10">
    <source>
        <dbReference type="EMBL" id="KAL1311269.1"/>
    </source>
</evidence>
<feature type="region of interest" description="Disordered" evidence="9">
    <location>
        <begin position="525"/>
        <end position="860"/>
    </location>
</feature>
<feature type="region of interest" description="Disordered" evidence="9">
    <location>
        <begin position="906"/>
        <end position="986"/>
    </location>
</feature>
<evidence type="ECO:0000313" key="11">
    <source>
        <dbReference type="Proteomes" id="UP001562354"/>
    </source>
</evidence>
<dbReference type="PANTHER" id="PTHR31780:SF10">
    <property type="entry name" value="LD36051P"/>
    <property type="match status" value="1"/>
</dbReference>
<name>A0ABR3PNZ4_9PEZI</name>
<proteinExistence type="inferred from homology"/>
<comment type="function">
    <text evidence="1 8">May act as a negative regulator of salt tolerance.</text>
</comment>
<keyword evidence="5 8" id="KW-0963">Cytoplasm</keyword>
<feature type="compositionally biased region" description="Basic and acidic residues" evidence="9">
    <location>
        <begin position="423"/>
        <end position="432"/>
    </location>
</feature>
<evidence type="ECO:0000256" key="8">
    <source>
        <dbReference type="RuleBase" id="RU049441"/>
    </source>
</evidence>
<feature type="region of interest" description="Disordered" evidence="9">
    <location>
        <begin position="1"/>
        <end position="202"/>
    </location>
</feature>
<dbReference type="Proteomes" id="UP001562354">
    <property type="component" value="Unassembled WGS sequence"/>
</dbReference>
<comment type="caution">
    <text evidence="10">The sequence shown here is derived from an EMBL/GenBank/DDBJ whole genome shotgun (WGS) entry which is preliminary data.</text>
</comment>
<gene>
    <name evidence="10" type="ORF">AAFC00_001457</name>
</gene>
<evidence type="ECO:0000256" key="7">
    <source>
        <dbReference type="ARBA" id="ARBA00023054"/>
    </source>
</evidence>
<feature type="compositionally biased region" description="Acidic residues" evidence="9">
    <location>
        <begin position="453"/>
        <end position="481"/>
    </location>
</feature>
<dbReference type="PANTHER" id="PTHR31780">
    <property type="entry name" value="STRESS RESPONSE PROTEIN NST1-RELATED"/>
    <property type="match status" value="1"/>
</dbReference>
<evidence type="ECO:0000256" key="5">
    <source>
        <dbReference type="ARBA" id="ARBA00022490"/>
    </source>
</evidence>
<evidence type="ECO:0000256" key="4">
    <source>
        <dbReference type="ARBA" id="ARBA00020733"/>
    </source>
</evidence>
<dbReference type="SUPFAM" id="SSF101447">
    <property type="entry name" value="Formin homology 2 domain (FH2 domain)"/>
    <property type="match status" value="1"/>
</dbReference>
<feature type="compositionally biased region" description="Basic and acidic residues" evidence="9">
    <location>
        <begin position="525"/>
        <end position="549"/>
    </location>
</feature>
<dbReference type="InterPro" id="IPR025279">
    <property type="entry name" value="NST1"/>
</dbReference>
<evidence type="ECO:0000256" key="1">
    <source>
        <dbReference type="ARBA" id="ARBA00002545"/>
    </source>
</evidence>
<protein>
    <recommendedName>
        <fullName evidence="4 8">Stress response protein NST1</fullName>
    </recommendedName>
</protein>
<feature type="compositionally biased region" description="Acidic residues" evidence="9">
    <location>
        <begin position="88"/>
        <end position="100"/>
    </location>
</feature>
<feature type="compositionally biased region" description="Polar residues" evidence="9">
    <location>
        <begin position="753"/>
        <end position="763"/>
    </location>
</feature>
<organism evidence="10 11">
    <name type="scientific">Neodothiora populina</name>
    <dbReference type="NCBI Taxonomy" id="2781224"/>
    <lineage>
        <taxon>Eukaryota</taxon>
        <taxon>Fungi</taxon>
        <taxon>Dikarya</taxon>
        <taxon>Ascomycota</taxon>
        <taxon>Pezizomycotina</taxon>
        <taxon>Dothideomycetes</taxon>
        <taxon>Dothideomycetidae</taxon>
        <taxon>Dothideales</taxon>
        <taxon>Dothioraceae</taxon>
        <taxon>Neodothiora</taxon>
    </lineage>
</organism>
<feature type="compositionally biased region" description="Pro residues" evidence="9">
    <location>
        <begin position="165"/>
        <end position="178"/>
    </location>
</feature>
<keyword evidence="6 8" id="KW-0346">Stress response</keyword>
<evidence type="ECO:0000256" key="3">
    <source>
        <dbReference type="ARBA" id="ARBA00007112"/>
    </source>
</evidence>
<accession>A0ABR3PNZ4</accession>
<feature type="compositionally biased region" description="Polar residues" evidence="9">
    <location>
        <begin position="780"/>
        <end position="790"/>
    </location>
</feature>
<sequence>MAQNSPAASAPPPAHDDSNGLVAPTNLPGPAGGSRKKQKRRAKEAAKKAASQESQHHAAPTSPQAPHNHTRRGSQNDVNSDRSPDCYSEAEGDEDDEDDYAGAAPVHHPARVPHQHHVHDPAASPSPAAVKRKGKKKRRSISAQQNHHQPQPPASHFDSHNSSYPTPPPPPPPPPPPMSSATFRSVQRGAKQDRIWNTSTQEERERIKEFWLSLSEEERKSLLKIEKEAVLRKMKEQQKHSCSCTVCGRKRTAIEEELEVLYDAYYEELEQYAHTKGDPSDGMLPPPRPLHRHLPSPSPLASRLPGLPLPLNPANTRHRTSRVHEMMDDEDREEVSEGDEEEYSEDEDEDDDDDDDDADEDDDDDELYSDEEDEPDDHLPGGMTADFFQFGNSLTVKGGILTVADDLLKNDGKKFIEMMEQLAERRMQREQEAEYQATQPAHSYPPNPHDHQVEEDDYEEDEEDYDSQEEYEDEEEDEDEMGGMSEEQRMEEGRRMFQIFAARMFEQRVLTAYREKVAAERQKRLLEELEDETRLDAEREAKKARDAEKRKKKKEAQKQAKAEEKARKEAEKAAEEAALREIEEKKRLEQQRKKEEQRKKKEAERKAQEEERQRKETERLKRQQEERERQQESERKLREQKALEKKQRDEARKKEREERETREREAKEKRAQDEREKREREAKAKVEREAHERERKLMQQHSNMHPPQIAKRPSQLGMVAVPPGLHPKQSSSNVNSPHLAVATPVLPKAPTPGRQNSQYGSHTSPPRSSPFSASKSTSPGNSSASQSSVLPKSILQKPYGQTPMMQHPQPTSPPNHLPPPPGMPHSSLGNPFGSLPPMGGFPGFHQPHGSFMNHRQSVQGYPQHPQIGSPFQPFHGSNGMTGPPPPSVNGLGMGPSSRGFHLDNPAAFGQSQMPLTGAAPGFGLPRQSMPSHSRTQSSDKVGIDPLSTQPIARPTPIQRPSSVKPHEGHMSNGEDDPSKHLGSSALLDDADEPLPIASERRQSAFAGPRASGPIGMGSPFAGPARLDSFATPGSSWTSPSMFGPPGLTSSSSWGAALGSPSWTHNGFGSLSHRPSGPNRPLTIRLSLCQACKQLAVREPTKDDFHPVDSILRQIEASRPLVDSPITLKEIEDICETEGDAQNGGGLLHVRHDGNNSSSFSVKFEPDAGTPSTGRAPAVLGEIGSPIPGHSVPAFGTSAPNRMSGFGSLSAAVAGSPGVSNGFS</sequence>
<feature type="compositionally biased region" description="Acidic residues" evidence="9">
    <location>
        <begin position="327"/>
        <end position="376"/>
    </location>
</feature>
<feature type="compositionally biased region" description="Basic residues" evidence="9">
    <location>
        <begin position="108"/>
        <end position="117"/>
    </location>
</feature>
<feature type="compositionally biased region" description="Basic and acidic residues" evidence="9">
    <location>
        <begin position="556"/>
        <end position="697"/>
    </location>
</feature>